<comment type="subcellular location">
    <subcellularLocation>
        <location evidence="1">Cell membrane</location>
        <topology evidence="1">Multi-pass membrane protein</topology>
    </subcellularLocation>
</comment>
<dbReference type="AlphaFoldDB" id="A0A423Q1W0"/>
<feature type="transmembrane region" description="Helical" evidence="6">
    <location>
        <begin position="190"/>
        <end position="208"/>
    </location>
</feature>
<feature type="transmembrane region" description="Helical" evidence="6">
    <location>
        <begin position="228"/>
        <end position="245"/>
    </location>
</feature>
<dbReference type="PANTHER" id="PTHR30250">
    <property type="entry name" value="PST FAMILY PREDICTED COLANIC ACID TRANSPORTER"/>
    <property type="match status" value="1"/>
</dbReference>
<dbReference type="GO" id="GO:0005886">
    <property type="term" value="C:plasma membrane"/>
    <property type="evidence" value="ECO:0007669"/>
    <property type="project" value="UniProtKB-SubCell"/>
</dbReference>
<gene>
    <name evidence="7" type="ORF">SAHL_05035</name>
</gene>
<evidence type="ECO:0000256" key="6">
    <source>
        <dbReference type="SAM" id="Phobius"/>
    </source>
</evidence>
<feature type="transmembrane region" description="Helical" evidence="6">
    <location>
        <begin position="160"/>
        <end position="178"/>
    </location>
</feature>
<feature type="transmembrane region" description="Helical" evidence="6">
    <location>
        <begin position="120"/>
        <end position="139"/>
    </location>
</feature>
<proteinExistence type="predicted"/>
<evidence type="ECO:0000256" key="2">
    <source>
        <dbReference type="ARBA" id="ARBA00022475"/>
    </source>
</evidence>
<evidence type="ECO:0000256" key="1">
    <source>
        <dbReference type="ARBA" id="ARBA00004651"/>
    </source>
</evidence>
<feature type="transmembrane region" description="Helical" evidence="6">
    <location>
        <begin position="405"/>
        <end position="423"/>
    </location>
</feature>
<dbReference type="InterPro" id="IPR002797">
    <property type="entry name" value="Polysacc_synth"/>
</dbReference>
<feature type="transmembrane region" description="Helical" evidence="6">
    <location>
        <begin position="344"/>
        <end position="368"/>
    </location>
</feature>
<evidence type="ECO:0000256" key="5">
    <source>
        <dbReference type="ARBA" id="ARBA00023136"/>
    </source>
</evidence>
<keyword evidence="2" id="KW-1003">Cell membrane</keyword>
<dbReference type="Proteomes" id="UP000285123">
    <property type="component" value="Unassembled WGS sequence"/>
</dbReference>
<dbReference type="CDD" id="cd13128">
    <property type="entry name" value="MATE_Wzx_like"/>
    <property type="match status" value="1"/>
</dbReference>
<feature type="transmembrane region" description="Helical" evidence="6">
    <location>
        <begin position="91"/>
        <end position="114"/>
    </location>
</feature>
<dbReference type="Pfam" id="PF01943">
    <property type="entry name" value="Polysacc_synt"/>
    <property type="match status" value="1"/>
</dbReference>
<dbReference type="PANTHER" id="PTHR30250:SF11">
    <property type="entry name" value="O-ANTIGEN TRANSPORTER-RELATED"/>
    <property type="match status" value="1"/>
</dbReference>
<comment type="caution">
    <text evidence="7">The sequence shown here is derived from an EMBL/GenBank/DDBJ whole genome shotgun (WGS) entry which is preliminary data.</text>
</comment>
<name>A0A423Q1W0_9GAMM</name>
<dbReference type="EMBL" id="AYKF01000066">
    <property type="protein sequence ID" value="ROO32517.1"/>
    <property type="molecule type" value="Genomic_DNA"/>
</dbReference>
<feature type="transmembrane region" description="Helical" evidence="6">
    <location>
        <begin position="380"/>
        <end position="399"/>
    </location>
</feature>
<keyword evidence="4 6" id="KW-1133">Transmembrane helix</keyword>
<evidence type="ECO:0000256" key="3">
    <source>
        <dbReference type="ARBA" id="ARBA00022692"/>
    </source>
</evidence>
<accession>A0A423Q1W0</accession>
<feature type="transmembrane region" description="Helical" evidence="6">
    <location>
        <begin position="265"/>
        <end position="287"/>
    </location>
</feature>
<sequence length="442" mass="46957">MSGDGLRAQLLRGGIGSLAIKSANAILGFAVAVVLARVLGPEGYGVYSFALALLMVTAIPAQVGVPQLVVRETATAQADEDWGLMRGLWRWGNAAVAILSVLALLAVSGVVLLTDIGGDGPRAATLTVGLAVIPLLALAKVRGASLRGLRKVVQGQLPESVIRPAVLLALVGAWAALAGPGNTMRPERAMALYAVASILAFGIGAWLLRRFRPSVLSTAPRPVYQHRAWAKAVIPLALITGLQLINNYADLIVLGIFRADEEVGVYRAVFQMTLLVVFGLQAMNQVLQPHFARLYQRGDYHRLQRLVTLSARVILALALPPVLLFLIAGEVLLAWVFGDAFRTGAVTLGVLAVGQLFNSAMGSVGMLLNMTGHERDTMRGIAWAAAANVVMNFALIPIFGMEGAAAASVLTLIWWNILLRRAVIKRLGLETLATGPLPWSDL</sequence>
<keyword evidence="5 6" id="KW-0472">Membrane</keyword>
<reference evidence="7 8" key="1">
    <citation type="submission" date="2013-10" db="EMBL/GenBank/DDBJ databases">
        <title>Salinisphaera halophila YIM 95161 Genome Sequencing.</title>
        <authorList>
            <person name="Lai Q."/>
            <person name="Li C."/>
            <person name="Shao Z."/>
        </authorList>
    </citation>
    <scope>NUCLEOTIDE SEQUENCE [LARGE SCALE GENOMIC DNA]</scope>
    <source>
        <strain evidence="7 8">YIM 95161</strain>
    </source>
</reference>
<feature type="transmembrane region" description="Helical" evidence="6">
    <location>
        <begin position="21"/>
        <end position="40"/>
    </location>
</feature>
<keyword evidence="3 6" id="KW-0812">Transmembrane</keyword>
<organism evidence="7 8">
    <name type="scientific">Salinisphaera orenii YIM 95161</name>
    <dbReference type="NCBI Taxonomy" id="1051139"/>
    <lineage>
        <taxon>Bacteria</taxon>
        <taxon>Pseudomonadati</taxon>
        <taxon>Pseudomonadota</taxon>
        <taxon>Gammaproteobacteria</taxon>
        <taxon>Salinisphaerales</taxon>
        <taxon>Salinisphaeraceae</taxon>
        <taxon>Salinisphaera</taxon>
    </lineage>
</organism>
<dbReference type="InterPro" id="IPR050833">
    <property type="entry name" value="Poly_Biosynth_Transport"/>
</dbReference>
<feature type="transmembrane region" description="Helical" evidence="6">
    <location>
        <begin position="46"/>
        <end position="70"/>
    </location>
</feature>
<evidence type="ECO:0000256" key="4">
    <source>
        <dbReference type="ARBA" id="ARBA00022989"/>
    </source>
</evidence>
<feature type="transmembrane region" description="Helical" evidence="6">
    <location>
        <begin position="313"/>
        <end position="338"/>
    </location>
</feature>
<protein>
    <submittedName>
        <fullName evidence="7">Uncharacterized protein</fullName>
    </submittedName>
</protein>
<evidence type="ECO:0000313" key="7">
    <source>
        <dbReference type="EMBL" id="ROO32517.1"/>
    </source>
</evidence>
<evidence type="ECO:0000313" key="8">
    <source>
        <dbReference type="Proteomes" id="UP000285123"/>
    </source>
</evidence>